<dbReference type="AlphaFoldDB" id="A0A4V3HWV7"/>
<dbReference type="EMBL" id="RYZW01000017">
    <property type="protein sequence ID" value="TDZ67414.1"/>
    <property type="molecule type" value="Genomic_DNA"/>
</dbReference>
<evidence type="ECO:0000313" key="3">
    <source>
        <dbReference type="Proteomes" id="UP000295703"/>
    </source>
</evidence>
<feature type="chain" id="PRO_5020501605" evidence="1">
    <location>
        <begin position="18"/>
        <end position="130"/>
    </location>
</feature>
<name>A0A4V3HWV7_COLTR</name>
<accession>A0A4V3HWV7</accession>
<evidence type="ECO:0000256" key="1">
    <source>
        <dbReference type="SAM" id="SignalP"/>
    </source>
</evidence>
<keyword evidence="1" id="KW-0732">Signal</keyword>
<proteinExistence type="predicted"/>
<protein>
    <submittedName>
        <fullName evidence="2">Uncharacterized protein</fullName>
    </submittedName>
</protein>
<dbReference type="Proteomes" id="UP000295703">
    <property type="component" value="Unassembled WGS sequence"/>
</dbReference>
<organism evidence="2 3">
    <name type="scientific">Colletotrichum trifolii</name>
    <dbReference type="NCBI Taxonomy" id="5466"/>
    <lineage>
        <taxon>Eukaryota</taxon>
        <taxon>Fungi</taxon>
        <taxon>Dikarya</taxon>
        <taxon>Ascomycota</taxon>
        <taxon>Pezizomycotina</taxon>
        <taxon>Sordariomycetes</taxon>
        <taxon>Hypocreomycetidae</taxon>
        <taxon>Glomerellales</taxon>
        <taxon>Glomerellaceae</taxon>
        <taxon>Colletotrichum</taxon>
        <taxon>Colletotrichum orbiculare species complex</taxon>
    </lineage>
</organism>
<keyword evidence="3" id="KW-1185">Reference proteome</keyword>
<comment type="caution">
    <text evidence="2">The sequence shown here is derived from an EMBL/GenBank/DDBJ whole genome shotgun (WGS) entry which is preliminary data.</text>
</comment>
<feature type="signal peptide" evidence="1">
    <location>
        <begin position="1"/>
        <end position="17"/>
    </location>
</feature>
<gene>
    <name evidence="2" type="ORF">CTRI78_v002944</name>
</gene>
<sequence>MHHKLHLAWFMHRTVWFEVVPTPTCLTLPQGPRYTWQINRHLAKKPGSGFLRASGVDSKSRKCLEGGNLHLQRILHRYRLPRLGSQAFGIQQHSRDAIMGDALPFSLPFVSSEPETLPIARYSNTGQTPD</sequence>
<evidence type="ECO:0000313" key="2">
    <source>
        <dbReference type="EMBL" id="TDZ67414.1"/>
    </source>
</evidence>
<reference evidence="2 3" key="1">
    <citation type="submission" date="2018-12" db="EMBL/GenBank/DDBJ databases">
        <title>Genome sequence and assembly of Colletotrichum trifolii.</title>
        <authorList>
            <person name="Gan P."/>
            <person name="Shirasu K."/>
        </authorList>
    </citation>
    <scope>NUCLEOTIDE SEQUENCE [LARGE SCALE GENOMIC DNA]</scope>
    <source>
        <strain evidence="2 3">543-2</strain>
    </source>
</reference>